<organism evidence="18 19">
    <name type="scientific">Paspalum notatum var. saurae</name>
    <dbReference type="NCBI Taxonomy" id="547442"/>
    <lineage>
        <taxon>Eukaryota</taxon>
        <taxon>Viridiplantae</taxon>
        <taxon>Streptophyta</taxon>
        <taxon>Embryophyta</taxon>
        <taxon>Tracheophyta</taxon>
        <taxon>Spermatophyta</taxon>
        <taxon>Magnoliopsida</taxon>
        <taxon>Liliopsida</taxon>
        <taxon>Poales</taxon>
        <taxon>Poaceae</taxon>
        <taxon>PACMAD clade</taxon>
        <taxon>Panicoideae</taxon>
        <taxon>Andropogonodae</taxon>
        <taxon>Paspaleae</taxon>
        <taxon>Paspalinae</taxon>
        <taxon>Paspalum</taxon>
    </lineage>
</organism>
<keyword evidence="5" id="KW-0479">Metal-binding</keyword>
<evidence type="ECO:0000256" key="14">
    <source>
        <dbReference type="ARBA" id="ARBA00023172"/>
    </source>
</evidence>
<dbReference type="FunFam" id="3.10.10.10:FF:000007">
    <property type="entry name" value="Retrovirus-related Pol polyprotein from transposon 17.6-like Protein"/>
    <property type="match status" value="1"/>
</dbReference>
<keyword evidence="9" id="KW-0460">Magnesium</keyword>
<evidence type="ECO:0000256" key="9">
    <source>
        <dbReference type="ARBA" id="ARBA00022842"/>
    </source>
</evidence>
<dbReference type="Pfam" id="PF17921">
    <property type="entry name" value="Integrase_H2C2"/>
    <property type="match status" value="1"/>
</dbReference>
<dbReference type="Pfam" id="PF00078">
    <property type="entry name" value="RVT_1"/>
    <property type="match status" value="1"/>
</dbReference>
<proteinExistence type="predicted"/>
<dbReference type="InterPro" id="IPR041577">
    <property type="entry name" value="RT_RNaseH_2"/>
</dbReference>
<dbReference type="GO" id="GO:0003677">
    <property type="term" value="F:DNA binding"/>
    <property type="evidence" value="ECO:0007669"/>
    <property type="project" value="UniProtKB-KW"/>
</dbReference>
<dbReference type="Pfam" id="PF24626">
    <property type="entry name" value="SH3_Tf2-1"/>
    <property type="match status" value="1"/>
</dbReference>
<keyword evidence="4" id="KW-0540">Nuclease</keyword>
<dbReference type="GO" id="GO:0004190">
    <property type="term" value="F:aspartic-type endopeptidase activity"/>
    <property type="evidence" value="ECO:0007669"/>
    <property type="project" value="UniProtKB-KW"/>
</dbReference>
<evidence type="ECO:0000256" key="1">
    <source>
        <dbReference type="ARBA" id="ARBA00022670"/>
    </source>
</evidence>
<dbReference type="InterPro" id="IPR043128">
    <property type="entry name" value="Rev_trsase/Diguanyl_cyclase"/>
</dbReference>
<feature type="compositionally biased region" description="Low complexity" evidence="16">
    <location>
        <begin position="806"/>
        <end position="822"/>
    </location>
</feature>
<dbReference type="Gene3D" id="1.10.340.70">
    <property type="match status" value="1"/>
</dbReference>
<dbReference type="CDD" id="cd01647">
    <property type="entry name" value="RT_LTR"/>
    <property type="match status" value="1"/>
</dbReference>
<dbReference type="InterPro" id="IPR056924">
    <property type="entry name" value="SH3_Tf2-1"/>
</dbReference>
<evidence type="ECO:0000256" key="2">
    <source>
        <dbReference type="ARBA" id="ARBA00022679"/>
    </source>
</evidence>
<dbReference type="Gene3D" id="2.40.70.10">
    <property type="entry name" value="Acid Proteases"/>
    <property type="match status" value="1"/>
</dbReference>
<sequence>MESADYVEDDEESPAADAATDTAHPANHVAAAVAVTDEVPAPTVSLHAITGVRTEQAMLLPVLIQGRRCVALLDSGSMSNFINADILRVLQVATDPRPLLRVLVANGDRVPCQGVARNVALTVDTETFTIGCYGIALGAFNLILGVDFLKTLGPILWDFAAMRMSFTRDGRRIHWDSLGPHDDPQPGPTMYAATATGEQPLLDALLQHFEDVFQEPQGLPLAHPYDHRIHLLPGTAPVAADGSWRFCIDYRALNAKTSKDKFPIPVVDELLDELHGARFFTKLDLRSGYHQVRMHPNDIAKTAFRTHHGHYEFLVMPFGLSNTPATFQALMNDVLRPYLRRFVLVFFDDILIYSTTWVEHLQHISVVLGALRSHRLHLKRSKCSFGASSVTYLGHVISADGVAMDADKVEVVASWPDDEAGAALQALKGALTTGPVLQMLDFSRPFIVDCDALGMGFGAVLHQGAGPLAFFSRPFVARHLKLAAYERELIGLVQAVRHWHPYLWGRPFVVQTDYYSLKFLLDQRLSTVLRLAHSARHEGIQKTLHRLRSEFYIPGNRTLVQEWIRACVTCQRNKTETLRPAGLLQPLDVPSQVWADIFLDFIEGLPKVGGKSVILTMIDRFSKTYSNLSPGSTVTGNQARTETADALLHSRDEILAEARQRLLQAQHLSKKYYDAAHRDLELQVGDWVWLLLLHRTAQSLDIRPKGKLGPRYAGPFRVLERIGAVAYRLQLPAGAHLHDVFHVGLLKPQKGDPRPSQAPCPRYSMASCCLRRPRSFRRSCAGTSGTSSCNGRAKRRRKQHRKRLRTYAASTPTSSSRTSCLRRPGEML</sequence>
<dbReference type="InterPro" id="IPR021109">
    <property type="entry name" value="Peptidase_aspartic_dom_sf"/>
</dbReference>
<dbReference type="GO" id="GO:0015074">
    <property type="term" value="P:DNA integration"/>
    <property type="evidence" value="ECO:0007669"/>
    <property type="project" value="UniProtKB-KW"/>
</dbReference>
<evidence type="ECO:0000256" key="6">
    <source>
        <dbReference type="ARBA" id="ARBA00022750"/>
    </source>
</evidence>
<dbReference type="GO" id="GO:0006508">
    <property type="term" value="P:proteolysis"/>
    <property type="evidence" value="ECO:0007669"/>
    <property type="project" value="UniProtKB-KW"/>
</dbReference>
<keyword evidence="3" id="KW-0548">Nucleotidyltransferase</keyword>
<keyword evidence="14" id="KW-0233">DNA recombination</keyword>
<evidence type="ECO:0000256" key="5">
    <source>
        <dbReference type="ARBA" id="ARBA00022723"/>
    </source>
</evidence>
<dbReference type="AlphaFoldDB" id="A0AAQ3WNR7"/>
<dbReference type="GO" id="GO:0006310">
    <property type="term" value="P:DNA recombination"/>
    <property type="evidence" value="ECO:0007669"/>
    <property type="project" value="UniProtKB-KW"/>
</dbReference>
<dbReference type="Pfam" id="PF17919">
    <property type="entry name" value="RT_RNaseH_2"/>
    <property type="match status" value="1"/>
</dbReference>
<dbReference type="InterPro" id="IPR000477">
    <property type="entry name" value="RT_dom"/>
</dbReference>
<keyword evidence="15" id="KW-0511">Multifunctional enzyme</keyword>
<evidence type="ECO:0000313" key="18">
    <source>
        <dbReference type="EMBL" id="WVZ68005.1"/>
    </source>
</evidence>
<evidence type="ECO:0000256" key="12">
    <source>
        <dbReference type="ARBA" id="ARBA00022932"/>
    </source>
</evidence>
<dbReference type="InterPro" id="IPR041588">
    <property type="entry name" value="Integrase_H2C2"/>
</dbReference>
<dbReference type="SUPFAM" id="SSF50630">
    <property type="entry name" value="Acid proteases"/>
    <property type="match status" value="1"/>
</dbReference>
<evidence type="ECO:0000256" key="10">
    <source>
        <dbReference type="ARBA" id="ARBA00022908"/>
    </source>
</evidence>
<dbReference type="Proteomes" id="UP001341281">
    <property type="component" value="Chromosome 04"/>
</dbReference>
<dbReference type="GO" id="GO:0046872">
    <property type="term" value="F:metal ion binding"/>
    <property type="evidence" value="ECO:0007669"/>
    <property type="project" value="UniProtKB-KW"/>
</dbReference>
<evidence type="ECO:0000256" key="4">
    <source>
        <dbReference type="ARBA" id="ARBA00022722"/>
    </source>
</evidence>
<evidence type="ECO:0000256" key="8">
    <source>
        <dbReference type="ARBA" id="ARBA00022801"/>
    </source>
</evidence>
<protein>
    <recommendedName>
        <fullName evidence="17">Reverse transcriptase domain-containing protein</fullName>
    </recommendedName>
</protein>
<keyword evidence="19" id="KW-1185">Reference proteome</keyword>
<dbReference type="Gene3D" id="3.10.10.10">
    <property type="entry name" value="HIV Type 1 Reverse Transcriptase, subunit A, domain 1"/>
    <property type="match status" value="1"/>
</dbReference>
<keyword evidence="7" id="KW-0255">Endonuclease</keyword>
<keyword evidence="13" id="KW-0238">DNA-binding</keyword>
<dbReference type="PANTHER" id="PTHR37984">
    <property type="entry name" value="PROTEIN CBG26694"/>
    <property type="match status" value="1"/>
</dbReference>
<keyword evidence="8" id="KW-0378">Hydrolase</keyword>
<evidence type="ECO:0000256" key="16">
    <source>
        <dbReference type="SAM" id="MobiDB-lite"/>
    </source>
</evidence>
<dbReference type="CDD" id="cd00303">
    <property type="entry name" value="retropepsin_like"/>
    <property type="match status" value="1"/>
</dbReference>
<gene>
    <name evidence="18" type="ORF">U9M48_017002</name>
</gene>
<evidence type="ECO:0000256" key="15">
    <source>
        <dbReference type="ARBA" id="ARBA00023268"/>
    </source>
</evidence>
<keyword evidence="1" id="KW-0645">Protease</keyword>
<dbReference type="PROSITE" id="PS50878">
    <property type="entry name" value="RT_POL"/>
    <property type="match status" value="1"/>
</dbReference>
<dbReference type="InterPro" id="IPR050951">
    <property type="entry name" value="Retrovirus_Pol_polyprotein"/>
</dbReference>
<evidence type="ECO:0000259" key="17">
    <source>
        <dbReference type="PROSITE" id="PS50878"/>
    </source>
</evidence>
<keyword evidence="11" id="KW-0695">RNA-directed DNA polymerase</keyword>
<dbReference type="GO" id="GO:0003964">
    <property type="term" value="F:RNA-directed DNA polymerase activity"/>
    <property type="evidence" value="ECO:0007669"/>
    <property type="project" value="UniProtKB-KW"/>
</dbReference>
<feature type="compositionally biased region" description="Basic residues" evidence="16">
    <location>
        <begin position="792"/>
        <end position="805"/>
    </location>
</feature>
<evidence type="ECO:0000313" key="19">
    <source>
        <dbReference type="Proteomes" id="UP001341281"/>
    </source>
</evidence>
<name>A0AAQ3WNR7_PASNO</name>
<evidence type="ECO:0000256" key="13">
    <source>
        <dbReference type="ARBA" id="ARBA00023125"/>
    </source>
</evidence>
<keyword evidence="2" id="KW-0808">Transferase</keyword>
<dbReference type="PANTHER" id="PTHR37984:SF5">
    <property type="entry name" value="PROTEIN NYNRIN-LIKE"/>
    <property type="match status" value="1"/>
</dbReference>
<reference evidence="18 19" key="1">
    <citation type="submission" date="2024-02" db="EMBL/GenBank/DDBJ databases">
        <title>High-quality chromosome-scale genome assembly of Pensacola bahiagrass (Paspalum notatum Flugge var. saurae).</title>
        <authorList>
            <person name="Vega J.M."/>
            <person name="Podio M."/>
            <person name="Orjuela J."/>
            <person name="Siena L.A."/>
            <person name="Pessino S.C."/>
            <person name="Combes M.C."/>
            <person name="Mariac C."/>
            <person name="Albertini E."/>
            <person name="Pupilli F."/>
            <person name="Ortiz J.P.A."/>
            <person name="Leblanc O."/>
        </authorList>
    </citation>
    <scope>NUCLEOTIDE SEQUENCE [LARGE SCALE GENOMIC DNA]</scope>
    <source>
        <strain evidence="18">R1</strain>
        <tissue evidence="18">Leaf</tissue>
    </source>
</reference>
<evidence type="ECO:0000256" key="3">
    <source>
        <dbReference type="ARBA" id="ARBA00022695"/>
    </source>
</evidence>
<evidence type="ECO:0000256" key="7">
    <source>
        <dbReference type="ARBA" id="ARBA00022759"/>
    </source>
</evidence>
<feature type="region of interest" description="Disordered" evidence="16">
    <location>
        <begin position="1"/>
        <end position="23"/>
    </location>
</feature>
<dbReference type="Gene3D" id="3.30.70.270">
    <property type="match status" value="1"/>
</dbReference>
<evidence type="ECO:0000256" key="11">
    <source>
        <dbReference type="ARBA" id="ARBA00022918"/>
    </source>
</evidence>
<dbReference type="EMBL" id="CP144748">
    <property type="protein sequence ID" value="WVZ68005.1"/>
    <property type="molecule type" value="Genomic_DNA"/>
</dbReference>
<dbReference type="InterPro" id="IPR043502">
    <property type="entry name" value="DNA/RNA_pol_sf"/>
</dbReference>
<keyword evidence="6" id="KW-0064">Aspartyl protease</keyword>
<keyword evidence="10" id="KW-0229">DNA integration</keyword>
<feature type="compositionally biased region" description="Polar residues" evidence="16">
    <location>
        <begin position="781"/>
        <end position="790"/>
    </location>
</feature>
<keyword evidence="12" id="KW-0239">DNA-directed DNA polymerase</keyword>
<feature type="region of interest" description="Disordered" evidence="16">
    <location>
        <begin position="778"/>
        <end position="828"/>
    </location>
</feature>
<dbReference type="SUPFAM" id="SSF56672">
    <property type="entry name" value="DNA/RNA polymerases"/>
    <property type="match status" value="1"/>
</dbReference>
<dbReference type="GO" id="GO:0003887">
    <property type="term" value="F:DNA-directed DNA polymerase activity"/>
    <property type="evidence" value="ECO:0007669"/>
    <property type="project" value="UniProtKB-KW"/>
</dbReference>
<feature type="compositionally biased region" description="Acidic residues" evidence="16">
    <location>
        <begin position="1"/>
        <end position="14"/>
    </location>
</feature>
<accession>A0AAQ3WNR7</accession>
<feature type="domain" description="Reverse transcriptase" evidence="17">
    <location>
        <begin position="213"/>
        <end position="397"/>
    </location>
</feature>
<dbReference type="GO" id="GO:0004519">
    <property type="term" value="F:endonuclease activity"/>
    <property type="evidence" value="ECO:0007669"/>
    <property type="project" value="UniProtKB-KW"/>
</dbReference>